<accession>A0A099I8X2</accession>
<dbReference type="AlphaFoldDB" id="A0A099I8X2"/>
<protein>
    <submittedName>
        <fullName evidence="3">PTS sugar transporter subunit IIA</fullName>
    </submittedName>
</protein>
<comment type="caution">
    <text evidence="3">The sequence shown here is derived from an EMBL/GenBank/DDBJ whole genome shotgun (WGS) entry which is preliminary data.</text>
</comment>
<dbReference type="Pfam" id="PF03610">
    <property type="entry name" value="EIIA-man"/>
    <property type="match status" value="1"/>
</dbReference>
<dbReference type="Proteomes" id="UP000030008">
    <property type="component" value="Unassembled WGS sequence"/>
</dbReference>
<name>A0A099I8X2_CLOIN</name>
<dbReference type="Gene3D" id="3.40.50.510">
    <property type="entry name" value="Phosphotransferase system, mannose-type IIA component"/>
    <property type="match status" value="1"/>
</dbReference>
<dbReference type="GO" id="GO:0016020">
    <property type="term" value="C:membrane"/>
    <property type="evidence" value="ECO:0007669"/>
    <property type="project" value="InterPro"/>
</dbReference>
<dbReference type="SUPFAM" id="SSF53062">
    <property type="entry name" value="PTS system fructose IIA component-like"/>
    <property type="match status" value="1"/>
</dbReference>
<dbReference type="GO" id="GO:0016740">
    <property type="term" value="F:transferase activity"/>
    <property type="evidence" value="ECO:0007669"/>
    <property type="project" value="UniProtKB-KW"/>
</dbReference>
<dbReference type="GO" id="GO:0009401">
    <property type="term" value="P:phosphoenolpyruvate-dependent sugar phosphotransferase system"/>
    <property type="evidence" value="ECO:0007669"/>
    <property type="project" value="InterPro"/>
</dbReference>
<dbReference type="InterPro" id="IPR051471">
    <property type="entry name" value="Bacterial_PTS_sugar_comp"/>
</dbReference>
<dbReference type="EMBL" id="JQIF01000023">
    <property type="protein sequence ID" value="KGJ54026.1"/>
    <property type="molecule type" value="Genomic_DNA"/>
</dbReference>
<evidence type="ECO:0000313" key="3">
    <source>
        <dbReference type="EMBL" id="KGJ54026.1"/>
    </source>
</evidence>
<evidence type="ECO:0000259" key="2">
    <source>
        <dbReference type="PROSITE" id="PS51096"/>
    </source>
</evidence>
<dbReference type="PANTHER" id="PTHR33799">
    <property type="entry name" value="PTS PERMEASE-RELATED-RELATED"/>
    <property type="match status" value="1"/>
</dbReference>
<dbReference type="PANTHER" id="PTHR33799:SF1">
    <property type="entry name" value="PTS SYSTEM MANNOSE-SPECIFIC EIIAB COMPONENT-RELATED"/>
    <property type="match status" value="1"/>
</dbReference>
<keyword evidence="3" id="KW-0813">Transport</keyword>
<dbReference type="InterPro" id="IPR036662">
    <property type="entry name" value="PTS_EIIA_man-typ_sf"/>
</dbReference>
<organism evidence="3 4">
    <name type="scientific">Clostridium innocuum</name>
    <dbReference type="NCBI Taxonomy" id="1522"/>
    <lineage>
        <taxon>Bacteria</taxon>
        <taxon>Bacillati</taxon>
        <taxon>Bacillota</taxon>
        <taxon>Clostridia</taxon>
        <taxon>Eubacteriales</taxon>
        <taxon>Clostridiaceae</taxon>
        <taxon>Clostridium</taxon>
    </lineage>
</organism>
<keyword evidence="1" id="KW-0808">Transferase</keyword>
<evidence type="ECO:0000313" key="4">
    <source>
        <dbReference type="Proteomes" id="UP000030008"/>
    </source>
</evidence>
<proteinExistence type="predicted"/>
<sequence length="148" mass="16850">MHKKKGDNSLRKITIASHGEFAKGLKHSISLIVGKLADDIHTFCLYPSQSPMDFKEQIEQEIKQHPEHEYVFLCDIKGGSVHTVCSQLCAYENVKVFSGTNMNLVLDLLLSCPDTIETENRRLLLENAREGITLMTRDDLVEKKDEEF</sequence>
<evidence type="ECO:0000256" key="1">
    <source>
        <dbReference type="ARBA" id="ARBA00022679"/>
    </source>
</evidence>
<gene>
    <name evidence="3" type="ORF">CIAN88_05630</name>
</gene>
<keyword evidence="3" id="KW-0762">Sugar transport</keyword>
<dbReference type="InterPro" id="IPR004701">
    <property type="entry name" value="PTS_EIIA_man-typ"/>
</dbReference>
<dbReference type="PROSITE" id="PS51096">
    <property type="entry name" value="PTS_EIIA_TYPE_4"/>
    <property type="match status" value="1"/>
</dbReference>
<reference evidence="3 4" key="1">
    <citation type="submission" date="2014-08" db="EMBL/GenBank/DDBJ databases">
        <title>Clostridium innocuum, an unnegligible vancomycin-resistant pathogen causing extra-intestinal infections.</title>
        <authorList>
            <person name="Feng Y."/>
            <person name="Chiu C.-H."/>
        </authorList>
    </citation>
    <scope>NUCLEOTIDE SEQUENCE [LARGE SCALE GENOMIC DNA]</scope>
    <source>
        <strain evidence="3 4">AN88</strain>
    </source>
</reference>
<feature type="domain" description="PTS EIIA type-4" evidence="2">
    <location>
        <begin position="10"/>
        <end position="132"/>
    </location>
</feature>